<organism evidence="2">
    <name type="scientific">Hirondellea gigas</name>
    <dbReference type="NCBI Taxonomy" id="1518452"/>
    <lineage>
        <taxon>Eukaryota</taxon>
        <taxon>Metazoa</taxon>
        <taxon>Ecdysozoa</taxon>
        <taxon>Arthropoda</taxon>
        <taxon>Crustacea</taxon>
        <taxon>Multicrustacea</taxon>
        <taxon>Malacostraca</taxon>
        <taxon>Eumalacostraca</taxon>
        <taxon>Peracarida</taxon>
        <taxon>Amphipoda</taxon>
        <taxon>Amphilochidea</taxon>
        <taxon>Lysianassida</taxon>
        <taxon>Lysianassidira</taxon>
        <taxon>Lysianassoidea</taxon>
        <taxon>Lysianassidae</taxon>
        <taxon>Hirondellea</taxon>
    </lineage>
</organism>
<dbReference type="SUPFAM" id="SSF56672">
    <property type="entry name" value="DNA/RNA polymerases"/>
    <property type="match status" value="1"/>
</dbReference>
<dbReference type="GO" id="GO:0003964">
    <property type="term" value="F:RNA-directed DNA polymerase activity"/>
    <property type="evidence" value="ECO:0007669"/>
    <property type="project" value="UniProtKB-KW"/>
</dbReference>
<name>A0A2P2I3I4_9CRUS</name>
<dbReference type="PANTHER" id="PTHR19446">
    <property type="entry name" value="REVERSE TRANSCRIPTASES"/>
    <property type="match status" value="1"/>
</dbReference>
<accession>A0A2P2I3I4</accession>
<protein>
    <submittedName>
        <fullName evidence="2">RNA-directed DNA polymerase from transposon X-element</fullName>
    </submittedName>
</protein>
<dbReference type="InterPro" id="IPR000477">
    <property type="entry name" value="RT_dom"/>
</dbReference>
<dbReference type="EMBL" id="IACF01002807">
    <property type="protein sequence ID" value="LAB68446.1"/>
    <property type="molecule type" value="mRNA"/>
</dbReference>
<keyword evidence="2" id="KW-0695">RNA-directed DNA polymerase</keyword>
<dbReference type="Pfam" id="PF00078">
    <property type="entry name" value="RVT_1"/>
    <property type="match status" value="1"/>
</dbReference>
<sequence>MFVPIGYFFQPTGKVSKIHCLFHLPSSHLLKPVAPSQVLLSWQHRRIFHNPKVITLQNQTAGGTKIVHMQNAKKNKALTQYRNHLGDIERWIAFKKARAIFRKTILHAQRTAWQNFLQTITSKTSSAEVWRKVRALRGPFSTPNITLKLNGNAIAEPEKVADSLAYYFSKKSDGTSSDPLFMAHRSVCELNPIVFPPDQTEWYNQPLQLYELERALSTSKSKSPGPDNIPFAFLHHLSSNQQLSLLSFYNYVYVTGFPHQWREAVVIPILKAGKPSSDVSSYRPISLTNCLCKLLEKMLNWRLQAYLERRSFYDPCQSGFRSRHSTLDGLARLETSIKDSLLLNKFCVAIFLDISKAFDSVWHYGLV</sequence>
<proteinExistence type="evidence at transcript level"/>
<keyword evidence="2" id="KW-0548">Nucleotidyltransferase</keyword>
<dbReference type="AlphaFoldDB" id="A0A2P2I3I4"/>
<reference evidence="2" key="1">
    <citation type="journal article" date="2018" name="Biosci. Biotechnol. Biochem.">
        <title>Polysaccharide hydrolase of the hadal zone amphipods Hirondellea gigas.</title>
        <authorList>
            <person name="Kobayashi H."/>
            <person name="Nagahama T."/>
            <person name="Arai W."/>
            <person name="Sasagawa Y."/>
            <person name="Umeda M."/>
            <person name="Hayashi T."/>
            <person name="Nikaido I."/>
            <person name="Watanabe H."/>
            <person name="Oguri K."/>
            <person name="Kitazato H."/>
            <person name="Fujioka K."/>
            <person name="Kido Y."/>
            <person name="Takami H."/>
        </authorList>
    </citation>
    <scope>NUCLEOTIDE SEQUENCE</scope>
    <source>
        <tissue evidence="2">Whole body</tissue>
    </source>
</reference>
<evidence type="ECO:0000259" key="1">
    <source>
        <dbReference type="Pfam" id="PF00078"/>
    </source>
</evidence>
<feature type="domain" description="Reverse transcriptase" evidence="1">
    <location>
        <begin position="276"/>
        <end position="365"/>
    </location>
</feature>
<dbReference type="CDD" id="cd01650">
    <property type="entry name" value="RT_nLTR_like"/>
    <property type="match status" value="1"/>
</dbReference>
<keyword evidence="2" id="KW-0808">Transferase</keyword>
<evidence type="ECO:0000313" key="2">
    <source>
        <dbReference type="EMBL" id="LAB68446.1"/>
    </source>
</evidence>
<dbReference type="InterPro" id="IPR043502">
    <property type="entry name" value="DNA/RNA_pol_sf"/>
</dbReference>